<evidence type="ECO:0000313" key="2">
    <source>
        <dbReference type="EMBL" id="KIO02815.1"/>
    </source>
</evidence>
<name>A0A0C3NPN1_PISTI</name>
<protein>
    <submittedName>
        <fullName evidence="2">Uncharacterized protein</fullName>
    </submittedName>
</protein>
<organism evidence="2 3">
    <name type="scientific">Pisolithus tinctorius Marx 270</name>
    <dbReference type="NCBI Taxonomy" id="870435"/>
    <lineage>
        <taxon>Eukaryota</taxon>
        <taxon>Fungi</taxon>
        <taxon>Dikarya</taxon>
        <taxon>Basidiomycota</taxon>
        <taxon>Agaricomycotina</taxon>
        <taxon>Agaricomycetes</taxon>
        <taxon>Agaricomycetidae</taxon>
        <taxon>Boletales</taxon>
        <taxon>Sclerodermatineae</taxon>
        <taxon>Pisolithaceae</taxon>
        <taxon>Pisolithus</taxon>
    </lineage>
</organism>
<dbReference type="Proteomes" id="UP000054217">
    <property type="component" value="Unassembled WGS sequence"/>
</dbReference>
<gene>
    <name evidence="2" type="ORF">M404DRAFT_1002047</name>
</gene>
<dbReference type="EMBL" id="KN831980">
    <property type="protein sequence ID" value="KIO02815.1"/>
    <property type="molecule type" value="Genomic_DNA"/>
</dbReference>
<feature type="region of interest" description="Disordered" evidence="1">
    <location>
        <begin position="23"/>
        <end position="80"/>
    </location>
</feature>
<accession>A0A0C3NPN1</accession>
<feature type="compositionally biased region" description="Basic and acidic residues" evidence="1">
    <location>
        <begin position="53"/>
        <end position="80"/>
    </location>
</feature>
<reference evidence="3" key="2">
    <citation type="submission" date="2015-01" db="EMBL/GenBank/DDBJ databases">
        <title>Evolutionary Origins and Diversification of the Mycorrhizal Mutualists.</title>
        <authorList>
            <consortium name="DOE Joint Genome Institute"/>
            <consortium name="Mycorrhizal Genomics Consortium"/>
            <person name="Kohler A."/>
            <person name="Kuo A."/>
            <person name="Nagy L.G."/>
            <person name="Floudas D."/>
            <person name="Copeland A."/>
            <person name="Barry K.W."/>
            <person name="Cichocki N."/>
            <person name="Veneault-Fourrey C."/>
            <person name="LaButti K."/>
            <person name="Lindquist E.A."/>
            <person name="Lipzen A."/>
            <person name="Lundell T."/>
            <person name="Morin E."/>
            <person name="Murat C."/>
            <person name="Riley R."/>
            <person name="Ohm R."/>
            <person name="Sun H."/>
            <person name="Tunlid A."/>
            <person name="Henrissat B."/>
            <person name="Grigoriev I.V."/>
            <person name="Hibbett D.S."/>
            <person name="Martin F."/>
        </authorList>
    </citation>
    <scope>NUCLEOTIDE SEQUENCE [LARGE SCALE GENOMIC DNA]</scope>
    <source>
        <strain evidence="3">Marx 270</strain>
    </source>
</reference>
<dbReference type="InParanoid" id="A0A0C3NPN1"/>
<evidence type="ECO:0000256" key="1">
    <source>
        <dbReference type="SAM" id="MobiDB-lite"/>
    </source>
</evidence>
<dbReference type="HOGENOM" id="CLU_2590708_0_0_1"/>
<reference evidence="2 3" key="1">
    <citation type="submission" date="2014-04" db="EMBL/GenBank/DDBJ databases">
        <authorList>
            <consortium name="DOE Joint Genome Institute"/>
            <person name="Kuo A."/>
            <person name="Kohler A."/>
            <person name="Costa M.D."/>
            <person name="Nagy L.G."/>
            <person name="Floudas D."/>
            <person name="Copeland A."/>
            <person name="Barry K.W."/>
            <person name="Cichocki N."/>
            <person name="Veneault-Fourrey C."/>
            <person name="LaButti K."/>
            <person name="Lindquist E.A."/>
            <person name="Lipzen A."/>
            <person name="Lundell T."/>
            <person name="Morin E."/>
            <person name="Murat C."/>
            <person name="Sun H."/>
            <person name="Tunlid A."/>
            <person name="Henrissat B."/>
            <person name="Grigoriev I.V."/>
            <person name="Hibbett D.S."/>
            <person name="Martin F."/>
            <person name="Nordberg H.P."/>
            <person name="Cantor M.N."/>
            <person name="Hua S.X."/>
        </authorList>
    </citation>
    <scope>NUCLEOTIDE SEQUENCE [LARGE SCALE GENOMIC DNA]</scope>
    <source>
        <strain evidence="2 3">Marx 270</strain>
    </source>
</reference>
<sequence>MAEVRTIQSLRLPERVRLVLTDIEEPADTERSRRRPRILGDLETSQASSSRSLLDERSRVLCGGESERSRPRCTEGDRER</sequence>
<evidence type="ECO:0000313" key="3">
    <source>
        <dbReference type="Proteomes" id="UP000054217"/>
    </source>
</evidence>
<dbReference type="AlphaFoldDB" id="A0A0C3NPN1"/>
<proteinExistence type="predicted"/>
<keyword evidence="3" id="KW-1185">Reference proteome</keyword>